<feature type="domain" description="Gfo/Idh/MocA-like oxidoreductase N-terminal" evidence="3">
    <location>
        <begin position="5"/>
        <end position="123"/>
    </location>
</feature>
<sequence length="328" mass="35887">MTKSIKWGILGTGGIAEKFTSDLAYATYGEAAAVGSRTLESAKRFADKFGIPQAHGSYEELANDPDIDAIYIATPHPFHKENVLTCLKAGKAVLCEKPFTINSGDLEELTSYAKENGLFLMEGMWTRFLPAVIRAKEWIRDGRIGEVLHVKADFGFRTTGNPEGRMLNPALGGGALLDVGIYVVSFASMIFGAEPEKVISTAHIGETGVDEQNSIILEYGSGKTAALSSAIRVELANEAYIFGTEGYIHLPSFFNAKTVTLLRHGQVVDQYKDERKSLGYNFEADEVARCLNNGRTESGGIPLDESLAIMKLMDAVRQQWGLRYPMEN</sequence>
<dbReference type="RefSeq" id="WP_379272403.1">
    <property type="nucleotide sequence ID" value="NZ_JBHUGT010000010.1"/>
</dbReference>
<dbReference type="InterPro" id="IPR036291">
    <property type="entry name" value="NAD(P)-bd_dom_sf"/>
</dbReference>
<evidence type="ECO:0000259" key="4">
    <source>
        <dbReference type="Pfam" id="PF22725"/>
    </source>
</evidence>
<dbReference type="EMBL" id="JBHUMY010000010">
    <property type="protein sequence ID" value="MFD2660672.1"/>
    <property type="molecule type" value="Genomic_DNA"/>
</dbReference>
<feature type="domain" description="GFO/IDH/MocA-like oxidoreductase" evidence="4">
    <location>
        <begin position="133"/>
        <end position="248"/>
    </location>
</feature>
<dbReference type="Pfam" id="PF01408">
    <property type="entry name" value="GFO_IDH_MocA"/>
    <property type="match status" value="1"/>
</dbReference>
<reference evidence="6" key="1">
    <citation type="journal article" date="2019" name="Int. J. Syst. Evol. Microbiol.">
        <title>The Global Catalogue of Microorganisms (GCM) 10K type strain sequencing project: providing services to taxonomists for standard genome sequencing and annotation.</title>
        <authorList>
            <consortium name="The Broad Institute Genomics Platform"/>
            <consortium name="The Broad Institute Genome Sequencing Center for Infectious Disease"/>
            <person name="Wu L."/>
            <person name="Ma J."/>
        </authorList>
    </citation>
    <scope>NUCLEOTIDE SEQUENCE [LARGE SCALE GENOMIC DNA]</scope>
    <source>
        <strain evidence="6">TISTR 1827</strain>
    </source>
</reference>
<evidence type="ECO:0000256" key="1">
    <source>
        <dbReference type="ARBA" id="ARBA00010928"/>
    </source>
</evidence>
<comment type="caution">
    <text evidence="5">The sequence shown here is derived from an EMBL/GenBank/DDBJ whole genome shotgun (WGS) entry which is preliminary data.</text>
</comment>
<dbReference type="InterPro" id="IPR055170">
    <property type="entry name" value="GFO_IDH_MocA-like_dom"/>
</dbReference>
<organism evidence="5 6">
    <name type="scientific">Paenibacillus thailandensis</name>
    <dbReference type="NCBI Taxonomy" id="393250"/>
    <lineage>
        <taxon>Bacteria</taxon>
        <taxon>Bacillati</taxon>
        <taxon>Bacillota</taxon>
        <taxon>Bacilli</taxon>
        <taxon>Bacillales</taxon>
        <taxon>Paenibacillaceae</taxon>
        <taxon>Paenibacillus</taxon>
    </lineage>
</organism>
<dbReference type="SUPFAM" id="SSF51735">
    <property type="entry name" value="NAD(P)-binding Rossmann-fold domains"/>
    <property type="match status" value="1"/>
</dbReference>
<evidence type="ECO:0000313" key="6">
    <source>
        <dbReference type="Proteomes" id="UP001597493"/>
    </source>
</evidence>
<dbReference type="PANTHER" id="PTHR22604:SF105">
    <property type="entry name" value="TRANS-1,2-DIHYDROBENZENE-1,2-DIOL DEHYDROGENASE"/>
    <property type="match status" value="1"/>
</dbReference>
<dbReference type="Gene3D" id="3.40.50.720">
    <property type="entry name" value="NAD(P)-binding Rossmann-like Domain"/>
    <property type="match status" value="1"/>
</dbReference>
<comment type="similarity">
    <text evidence="1">Belongs to the Gfo/Idh/MocA family.</text>
</comment>
<gene>
    <name evidence="5" type="ORF">ACFSW5_10475</name>
</gene>
<proteinExistence type="inferred from homology"/>
<dbReference type="PANTHER" id="PTHR22604">
    <property type="entry name" value="OXIDOREDUCTASES"/>
    <property type="match status" value="1"/>
</dbReference>
<dbReference type="InterPro" id="IPR050984">
    <property type="entry name" value="Gfo/Idh/MocA_domain"/>
</dbReference>
<dbReference type="SUPFAM" id="SSF55347">
    <property type="entry name" value="Glyceraldehyde-3-phosphate dehydrogenase-like, C-terminal domain"/>
    <property type="match status" value="1"/>
</dbReference>
<dbReference type="Gene3D" id="3.30.360.10">
    <property type="entry name" value="Dihydrodipicolinate Reductase, domain 2"/>
    <property type="match status" value="1"/>
</dbReference>
<protein>
    <submittedName>
        <fullName evidence="5">Gfo/Idh/MocA family protein</fullName>
    </submittedName>
</protein>
<dbReference type="Pfam" id="PF22725">
    <property type="entry name" value="GFO_IDH_MocA_C3"/>
    <property type="match status" value="1"/>
</dbReference>
<evidence type="ECO:0000259" key="3">
    <source>
        <dbReference type="Pfam" id="PF01408"/>
    </source>
</evidence>
<evidence type="ECO:0000256" key="2">
    <source>
        <dbReference type="ARBA" id="ARBA00023002"/>
    </source>
</evidence>
<name>A0ABW5QWE3_9BACL</name>
<accession>A0ABW5QWE3</accession>
<evidence type="ECO:0000313" key="5">
    <source>
        <dbReference type="EMBL" id="MFD2660672.1"/>
    </source>
</evidence>
<keyword evidence="2" id="KW-0560">Oxidoreductase</keyword>
<dbReference type="InterPro" id="IPR000683">
    <property type="entry name" value="Gfo/Idh/MocA-like_OxRdtase_N"/>
</dbReference>
<dbReference type="Proteomes" id="UP001597493">
    <property type="component" value="Unassembled WGS sequence"/>
</dbReference>
<keyword evidence="6" id="KW-1185">Reference proteome</keyword>